<dbReference type="InterPro" id="IPR020892">
    <property type="entry name" value="Cyclophilin-type_PPIase_CS"/>
</dbReference>
<evidence type="ECO:0000313" key="9">
    <source>
        <dbReference type="EMBL" id="CDO54896.1"/>
    </source>
</evidence>
<evidence type="ECO:0000256" key="4">
    <source>
        <dbReference type="ARBA" id="ARBA00022737"/>
    </source>
</evidence>
<dbReference type="AlphaFoldDB" id="A0A0J9XDF7"/>
<dbReference type="InterPro" id="IPR002130">
    <property type="entry name" value="Cyclophilin-type_PPIase_dom"/>
</dbReference>
<comment type="catalytic activity">
    <reaction evidence="1">
        <text>[protein]-peptidylproline (omega=180) = [protein]-peptidylproline (omega=0)</text>
        <dbReference type="Rhea" id="RHEA:16237"/>
        <dbReference type="Rhea" id="RHEA-COMP:10747"/>
        <dbReference type="Rhea" id="RHEA-COMP:10748"/>
        <dbReference type="ChEBI" id="CHEBI:83833"/>
        <dbReference type="ChEBI" id="CHEBI:83834"/>
        <dbReference type="EC" id="5.2.1.8"/>
    </reaction>
</comment>
<dbReference type="STRING" id="1173061.A0A0J9XDF7"/>
<evidence type="ECO:0000313" key="10">
    <source>
        <dbReference type="Proteomes" id="UP000242525"/>
    </source>
</evidence>
<comment type="caution">
    <text evidence="9">The sequence shown here is derived from an EMBL/GenBank/DDBJ whole genome shotgun (WGS) entry which is preliminary data.</text>
</comment>
<feature type="domain" description="PPIase cyclophilin-type" evidence="8">
    <location>
        <begin position="541"/>
        <end position="689"/>
    </location>
</feature>
<evidence type="ECO:0000256" key="2">
    <source>
        <dbReference type="ARBA" id="ARBA00013194"/>
    </source>
</evidence>
<dbReference type="PANTHER" id="PTHR45625">
    <property type="entry name" value="PEPTIDYL-PROLYL CIS-TRANS ISOMERASE-RELATED"/>
    <property type="match status" value="1"/>
</dbReference>
<dbReference type="Pfam" id="PF00160">
    <property type="entry name" value="Pro_isomerase"/>
    <property type="match status" value="1"/>
</dbReference>
<organism evidence="9 10">
    <name type="scientific">Geotrichum candidum</name>
    <name type="common">Oospora lactis</name>
    <name type="synonym">Dipodascus geotrichum</name>
    <dbReference type="NCBI Taxonomy" id="1173061"/>
    <lineage>
        <taxon>Eukaryota</taxon>
        <taxon>Fungi</taxon>
        <taxon>Dikarya</taxon>
        <taxon>Ascomycota</taxon>
        <taxon>Saccharomycotina</taxon>
        <taxon>Dipodascomycetes</taxon>
        <taxon>Dipodascales</taxon>
        <taxon>Dipodascaceae</taxon>
        <taxon>Geotrichum</taxon>
    </lineage>
</organism>
<dbReference type="PROSITE" id="PS50072">
    <property type="entry name" value="CSA_PPIASE_2"/>
    <property type="match status" value="1"/>
</dbReference>
<sequence>MPEETANKRPIDDVSKDDDESSSDDDMMGPVLPDASKKDSSNTASRKRKKVARERAANRELFLAKLPNFEQYSQSFMHKDTVTVVAVHQPFKSMTSMSHGFVVTGSKDGRIKFWKKTKTPGGIEFVKEFVVASRGSAAVKQCAFSLDGRYLAVTTMPNDEVSGSEGALALRTIKIFDVPGFDMIGIIELDYVPGAVCFQKDNLLAVSNDAKIHVYDTDGELQSSIPGLHKKPIRSIVYNPIYDCSVSVDDTGMIEYWQYQPSNKASPAKAPSHSPFFQLKSATNLYDFRKSKTKKPVSLNVSPDGKTLSAVSFPDRKITLIHFTSGKITREYDENLDTLSDVHRLAMAGDVATAAAEENENEKPAKPFMDDIEFGRRLVIDKELESNPHLLPSLNAIFDESSNLLIYASVVGIKIVHIASNKCVRTLGTTDSLRFTNLALFQGTSTGVAEQNKLTVEMAASDNKLIEQSLQSDSILFAASFGKPRFYMFTQKSQADIDAFNKADRDVYNEQPANAKKSLRADPSEKDKKPDALAARSVTLHTTLGDIVLSLYPQHAPLAVENFVTLCKRGFYNGTIFHRVIKKFMIQGGDPEGDGTGGESVWGGTFKDEFSPYLRHDRPFTLSMANRGPDTNGSQFFITCAPTPWLNDKHTVFGRVLSGQEVVKDIENLKTEGKSDRPVEPPEIVSTTVIE</sequence>
<dbReference type="InterPro" id="IPR015943">
    <property type="entry name" value="WD40/YVTN_repeat-like_dom_sf"/>
</dbReference>
<evidence type="ECO:0000256" key="1">
    <source>
        <dbReference type="ARBA" id="ARBA00000971"/>
    </source>
</evidence>
<keyword evidence="6" id="KW-0413">Isomerase</keyword>
<dbReference type="PANTHER" id="PTHR45625:SF4">
    <property type="entry name" value="PEPTIDYLPROLYL ISOMERASE DOMAIN AND WD REPEAT-CONTAINING PROTEIN 1"/>
    <property type="match status" value="1"/>
</dbReference>
<dbReference type="EMBL" id="CCBN010000009">
    <property type="protein sequence ID" value="CDO54896.1"/>
    <property type="molecule type" value="Genomic_DNA"/>
</dbReference>
<evidence type="ECO:0000256" key="7">
    <source>
        <dbReference type="SAM" id="MobiDB-lite"/>
    </source>
</evidence>
<dbReference type="GO" id="GO:0006457">
    <property type="term" value="P:protein folding"/>
    <property type="evidence" value="ECO:0007669"/>
    <property type="project" value="InterPro"/>
</dbReference>
<proteinExistence type="predicted"/>
<keyword evidence="10" id="KW-1185">Reference proteome</keyword>
<keyword evidence="5" id="KW-0697">Rotamase</keyword>
<dbReference type="OrthoDB" id="271386at2759"/>
<evidence type="ECO:0000256" key="6">
    <source>
        <dbReference type="ARBA" id="ARBA00023235"/>
    </source>
</evidence>
<dbReference type="SMART" id="SM00320">
    <property type="entry name" value="WD40"/>
    <property type="match status" value="3"/>
</dbReference>
<dbReference type="FunFam" id="2.40.100.10:FF:000003">
    <property type="entry name" value="Peptidylprolyl isomerase domain and WD repeat-containing 1"/>
    <property type="match status" value="1"/>
</dbReference>
<feature type="compositionally biased region" description="Acidic residues" evidence="7">
    <location>
        <begin position="15"/>
        <end position="27"/>
    </location>
</feature>
<dbReference type="Pfam" id="PF00400">
    <property type="entry name" value="WD40"/>
    <property type="match status" value="1"/>
</dbReference>
<dbReference type="InterPro" id="IPR001680">
    <property type="entry name" value="WD40_rpt"/>
</dbReference>
<dbReference type="EC" id="5.2.1.8" evidence="2"/>
<dbReference type="Gene3D" id="2.130.10.10">
    <property type="entry name" value="YVTN repeat-like/Quinoprotein amine dehydrogenase"/>
    <property type="match status" value="1"/>
</dbReference>
<dbReference type="PROSITE" id="PS00170">
    <property type="entry name" value="CSA_PPIASE_1"/>
    <property type="match status" value="1"/>
</dbReference>
<keyword evidence="3" id="KW-0853">WD repeat</keyword>
<dbReference type="Gene3D" id="2.40.100.10">
    <property type="entry name" value="Cyclophilin-like"/>
    <property type="match status" value="1"/>
</dbReference>
<reference evidence="9" key="1">
    <citation type="submission" date="2014-03" db="EMBL/GenBank/DDBJ databases">
        <authorList>
            <person name="Casaregola S."/>
        </authorList>
    </citation>
    <scope>NUCLEOTIDE SEQUENCE [LARGE SCALE GENOMIC DNA]</scope>
    <source>
        <strain evidence="9">CLIB 918</strain>
    </source>
</reference>
<gene>
    <name evidence="9" type="ORF">BN980_GECA09s00956g</name>
</gene>
<dbReference type="SUPFAM" id="SSF50978">
    <property type="entry name" value="WD40 repeat-like"/>
    <property type="match status" value="1"/>
</dbReference>
<feature type="region of interest" description="Disordered" evidence="7">
    <location>
        <begin position="511"/>
        <end position="531"/>
    </location>
</feature>
<dbReference type="GO" id="GO:0003755">
    <property type="term" value="F:peptidyl-prolyl cis-trans isomerase activity"/>
    <property type="evidence" value="ECO:0007669"/>
    <property type="project" value="UniProtKB-KW"/>
</dbReference>
<feature type="compositionally biased region" description="Basic and acidic residues" evidence="7">
    <location>
        <begin position="519"/>
        <end position="531"/>
    </location>
</feature>
<feature type="region of interest" description="Disordered" evidence="7">
    <location>
        <begin position="672"/>
        <end position="691"/>
    </location>
</feature>
<feature type="region of interest" description="Disordered" evidence="7">
    <location>
        <begin position="1"/>
        <end position="52"/>
    </location>
</feature>
<dbReference type="GO" id="GO:0005634">
    <property type="term" value="C:nucleus"/>
    <property type="evidence" value="ECO:0007669"/>
    <property type="project" value="UniProtKB-ARBA"/>
</dbReference>
<dbReference type="InterPro" id="IPR036322">
    <property type="entry name" value="WD40_repeat_dom_sf"/>
</dbReference>
<dbReference type="InterPro" id="IPR029000">
    <property type="entry name" value="Cyclophilin-like_dom_sf"/>
</dbReference>
<dbReference type="Proteomes" id="UP000242525">
    <property type="component" value="Unassembled WGS sequence"/>
</dbReference>
<evidence type="ECO:0000256" key="5">
    <source>
        <dbReference type="ARBA" id="ARBA00023110"/>
    </source>
</evidence>
<feature type="compositionally biased region" description="Basic and acidic residues" evidence="7">
    <location>
        <begin position="1"/>
        <end position="14"/>
    </location>
</feature>
<name>A0A0J9XDF7_GEOCN</name>
<dbReference type="SUPFAM" id="SSF50891">
    <property type="entry name" value="Cyclophilin-like"/>
    <property type="match status" value="1"/>
</dbReference>
<accession>A0A0J9XDF7</accession>
<dbReference type="InterPro" id="IPR044666">
    <property type="entry name" value="Cyclophilin_A-like"/>
</dbReference>
<evidence type="ECO:0000259" key="8">
    <source>
        <dbReference type="PROSITE" id="PS50072"/>
    </source>
</evidence>
<protein>
    <recommendedName>
        <fullName evidence="2">peptidylprolyl isomerase</fullName>
        <ecNumber evidence="2">5.2.1.8</ecNumber>
    </recommendedName>
</protein>
<evidence type="ECO:0000256" key="3">
    <source>
        <dbReference type="ARBA" id="ARBA00022574"/>
    </source>
</evidence>
<dbReference type="PRINTS" id="PR00153">
    <property type="entry name" value="CSAPPISMRASE"/>
</dbReference>
<keyword evidence="4" id="KW-0677">Repeat</keyword>